<gene>
    <name evidence="4" type="ORF">LY90DRAFT_504297</name>
</gene>
<evidence type="ECO:0000313" key="5">
    <source>
        <dbReference type="Proteomes" id="UP000193920"/>
    </source>
</evidence>
<feature type="compositionally biased region" description="Polar residues" evidence="2">
    <location>
        <begin position="1442"/>
        <end position="1454"/>
    </location>
</feature>
<reference evidence="4 5" key="1">
    <citation type="submission" date="2016-08" db="EMBL/GenBank/DDBJ databases">
        <title>A Parts List for Fungal Cellulosomes Revealed by Comparative Genomics.</title>
        <authorList>
            <consortium name="DOE Joint Genome Institute"/>
            <person name="Haitjema C.H."/>
            <person name="Gilmore S.P."/>
            <person name="Henske J.K."/>
            <person name="Solomon K.V."/>
            <person name="De Groot R."/>
            <person name="Kuo A."/>
            <person name="Mondo S.J."/>
            <person name="Salamov A.A."/>
            <person name="Labutti K."/>
            <person name="Zhao Z."/>
            <person name="Chiniquy J."/>
            <person name="Barry K."/>
            <person name="Brewer H.M."/>
            <person name="Purvine S.O."/>
            <person name="Wright A.T."/>
            <person name="Boxma B."/>
            <person name="Van Alen T."/>
            <person name="Hackstein J.H."/>
            <person name="Baker S.E."/>
            <person name="Grigoriev I.V."/>
            <person name="O'Malley M.A."/>
        </authorList>
    </citation>
    <scope>NUCLEOTIDE SEQUENCE [LARGE SCALE GENOMIC DNA]</scope>
    <source>
        <strain evidence="4 5">G1</strain>
    </source>
</reference>
<dbReference type="PROSITE" id="PS51425">
    <property type="entry name" value="SCD"/>
    <property type="match status" value="1"/>
</dbReference>
<dbReference type="InterPro" id="IPR039662">
    <property type="entry name" value="Cohesin_Scc3/SA"/>
</dbReference>
<feature type="coiled-coil region" evidence="1">
    <location>
        <begin position="1017"/>
        <end position="1044"/>
    </location>
</feature>
<dbReference type="InterPro" id="IPR020839">
    <property type="entry name" value="SCD"/>
</dbReference>
<dbReference type="PANTHER" id="PTHR11199:SF0">
    <property type="entry name" value="LD34181P-RELATED"/>
    <property type="match status" value="1"/>
</dbReference>
<feature type="compositionally biased region" description="Acidic residues" evidence="2">
    <location>
        <begin position="1484"/>
        <end position="1548"/>
    </location>
</feature>
<feature type="region of interest" description="Disordered" evidence="2">
    <location>
        <begin position="1433"/>
        <end position="1608"/>
    </location>
</feature>
<dbReference type="GO" id="GO:0008278">
    <property type="term" value="C:cohesin complex"/>
    <property type="evidence" value="ECO:0007669"/>
    <property type="project" value="TreeGrafter"/>
</dbReference>
<dbReference type="SUPFAM" id="SSF48371">
    <property type="entry name" value="ARM repeat"/>
    <property type="match status" value="1"/>
</dbReference>
<feature type="compositionally biased region" description="Basic and acidic residues" evidence="2">
    <location>
        <begin position="1000"/>
        <end position="1017"/>
    </location>
</feature>
<dbReference type="GO" id="GO:0005634">
    <property type="term" value="C:nucleus"/>
    <property type="evidence" value="ECO:0007669"/>
    <property type="project" value="TreeGrafter"/>
</dbReference>
<dbReference type="Pfam" id="PF24571">
    <property type="entry name" value="HEAT_SCC3-SA"/>
    <property type="match status" value="1"/>
</dbReference>
<keyword evidence="5" id="KW-1185">Reference proteome</keyword>
<evidence type="ECO:0000256" key="1">
    <source>
        <dbReference type="SAM" id="Coils"/>
    </source>
</evidence>
<feature type="region of interest" description="Disordered" evidence="2">
    <location>
        <begin position="1"/>
        <end position="38"/>
    </location>
</feature>
<feature type="region of interest" description="Disordered" evidence="2">
    <location>
        <begin position="425"/>
        <end position="450"/>
    </location>
</feature>
<dbReference type="Pfam" id="PF21581">
    <property type="entry name" value="SCD"/>
    <property type="match status" value="1"/>
</dbReference>
<evidence type="ECO:0000259" key="3">
    <source>
        <dbReference type="PROSITE" id="PS51425"/>
    </source>
</evidence>
<feature type="compositionally biased region" description="Basic residues" evidence="2">
    <location>
        <begin position="1458"/>
        <end position="1478"/>
    </location>
</feature>
<feature type="compositionally biased region" description="Basic residues" evidence="2">
    <location>
        <begin position="1588"/>
        <end position="1608"/>
    </location>
</feature>
<dbReference type="InterPro" id="IPR056396">
    <property type="entry name" value="HEAT_SCC3-SA"/>
</dbReference>
<organism evidence="4 5">
    <name type="scientific">Neocallimastix californiae</name>
    <dbReference type="NCBI Taxonomy" id="1754190"/>
    <lineage>
        <taxon>Eukaryota</taxon>
        <taxon>Fungi</taxon>
        <taxon>Fungi incertae sedis</taxon>
        <taxon>Chytridiomycota</taxon>
        <taxon>Chytridiomycota incertae sedis</taxon>
        <taxon>Neocallimastigomycetes</taxon>
        <taxon>Neocallimastigales</taxon>
        <taxon>Neocallimastigaceae</taxon>
        <taxon>Neocallimastix</taxon>
    </lineage>
</organism>
<dbReference type="InterPro" id="IPR013721">
    <property type="entry name" value="STAG"/>
</dbReference>
<comment type="caution">
    <text evidence="4">The sequence shown here is derived from an EMBL/GenBank/DDBJ whole genome shotgun (WGS) entry which is preliminary data.</text>
</comment>
<protein>
    <recommendedName>
        <fullName evidence="3">SCD domain-containing protein</fullName>
    </recommendedName>
</protein>
<name>A0A1Y2ECE6_9FUNG</name>
<dbReference type="InterPro" id="IPR016024">
    <property type="entry name" value="ARM-type_fold"/>
</dbReference>
<dbReference type="GO" id="GO:0007062">
    <property type="term" value="P:sister chromatid cohesion"/>
    <property type="evidence" value="ECO:0007669"/>
    <property type="project" value="UniProtKB-ARBA"/>
</dbReference>
<dbReference type="STRING" id="1754190.A0A1Y2ECE6"/>
<dbReference type="Pfam" id="PF08514">
    <property type="entry name" value="STAG"/>
    <property type="match status" value="1"/>
</dbReference>
<sequence>MPKHSRQSSRANDRGSSKQSLKKKNSSKRRKTIENNDEDNHINNFFEILQQSTANSVSIKLAIQEWKEAINEVDNTKPMAELINFILESSGCQGKITPDIFEERDDINEVLTELQNDSAAELTDYPIISKQKQFTGNGNSRNVNTFIGKLRRFWRDWVKEMQYEIMNVDDNWIFDNLKVWIISMSSSNFRPFRHTSTVIGLSLGIELCAVANSIQSELTIAERQINKEQTRKKNGSNSRNRSQREVQLEKKIEELQAKKERLNTHIDDFFVGLFIHRYRDFTDIIRIECANNIRFWIKEYPIYFLNDNYTRYIGWFLSDKSERVRLYALHGFITILSLGEEWMSMFMSFIERFKSRIFEMAKREVNKVVQNLAIVTISEIGKLGLLDEEDYEDIIPLLFLSESKECKHLFNNICANVLNDLVNKSDEEENEDEDEEMERNEDDNENYQQKQKFKNMKKLKNLVQLLVKYGKSAGNEIAYCNKVVSFNKNNKETISSLYDEVNDWFNDSLSEKINEFSYESYENAINILWDISDVVKDYNSALQYLSYDLSEEEIQKRNLSLTEEEEICLIWIIRSSIINSIKNMKKQNSSNKNLNRDVMKILPLLLNRYNSDFDNRKIDSLLDIIKELNIELYIDLRIPKSFDELFESLNVIYSKTKNTLILDKCASIYSFLIGYSNSKDDSNENQDHYDNSSLVSINEIGKRHFSTLLNEIFLKQITISIDTINEMLNEDKLEENAQTFFESLNYGIKRIVCLLKQIDLQIFKDLIPNYYKTFNQAISISETLLKKKNIILKKLDKNNSNADNNESTIIVDLENEGDKESTEIDSTNGKNYKQLVEIEQLIQEIVSISISGLYLDINWNGVKLEELEKIEAVRLTEKKNQEELEEDIQNELEKEMEEDEELERNEENEKEKEKENDSENEENGKENNKKEDNSEVEDDGDKNEKEKENENENENEGESENEQNDNKKDKNEKGKIEETENEKEEKTISENKEGEDEAINVDKTKENNEGDSSTKKKNELEIEKDSIKEKIENLIINNQKILNKNNRKYWTWRSRYFAYHKLADIYLLCNSKFDSLITTDYLKIPTLSIQKEMVNVINECLELIFDVLLNKTQEEYIEDNCISRKDYSKLMIYSIIGYQLSSLITPLQKLVLSGIIGVENASNIMQWIEFVNYYVESDSTVEDEERSSISTDNDINIINNYWVILCQKIIDEILNKYPKSLIENETKNAAKLTKTNSEDQEEIQKATKAATSIIIKVRTVIDKLLEELARQSISKTYSLFLKYSKEGQTMPTKLFKLIFNAIKSWSNVSTSSAIRKVVLQALVIFLKKSNQVFFNLLPENISEISEDDKNSIVIKSSSLWSSLSIIAKAYNSFIINNDEKELYNNMIKKEIIDDFEKKFEEIKIMPSEENDIWSSYYEYINVLKSGKIIKKKGGSNRKRTYKSSAPNSNINSPTAPKKPSKRRNLRNTKKKNSNRKSKYYVSDTDSDTEITEFETDENETEEEKEEEEEQQEEQEAIELTESSASEDEEEEEEEKEKEEEEEEEDNSDNENNNNNSTEESDDNSRNGTRLRSRRNTRSRSNSISKRNTNNKRKGNSTKSSSQRKRQKK</sequence>
<dbReference type="OrthoDB" id="498590at2759"/>
<dbReference type="GO" id="GO:0000785">
    <property type="term" value="C:chromatin"/>
    <property type="evidence" value="ECO:0007669"/>
    <property type="project" value="TreeGrafter"/>
</dbReference>
<keyword evidence="1" id="KW-0175">Coiled coil</keyword>
<feature type="domain" description="SCD" evidence="3">
    <location>
        <begin position="274"/>
        <end position="360"/>
    </location>
</feature>
<feature type="compositionally biased region" description="Acidic residues" evidence="2">
    <location>
        <begin position="951"/>
        <end position="963"/>
    </location>
</feature>
<dbReference type="PANTHER" id="PTHR11199">
    <property type="entry name" value="STROMAL ANTIGEN"/>
    <property type="match status" value="1"/>
</dbReference>
<feature type="compositionally biased region" description="Acidic residues" evidence="2">
    <location>
        <begin position="426"/>
        <end position="445"/>
    </location>
</feature>
<accession>A0A1Y2ECE6</accession>
<feature type="compositionally biased region" description="Basic residues" evidence="2">
    <location>
        <begin position="1568"/>
        <end position="1577"/>
    </location>
</feature>
<feature type="coiled-coil region" evidence="1">
    <location>
        <begin position="211"/>
        <end position="268"/>
    </location>
</feature>
<feature type="coiled-coil region" evidence="1">
    <location>
        <begin position="1222"/>
        <end position="1249"/>
    </location>
</feature>
<dbReference type="EMBL" id="MCOG01000045">
    <property type="protein sequence ID" value="ORY69222.1"/>
    <property type="molecule type" value="Genomic_DNA"/>
</dbReference>
<feature type="compositionally biased region" description="Acidic residues" evidence="2">
    <location>
        <begin position="892"/>
        <end position="904"/>
    </location>
</feature>
<dbReference type="GO" id="GO:0003682">
    <property type="term" value="F:chromatin binding"/>
    <property type="evidence" value="ECO:0007669"/>
    <property type="project" value="TreeGrafter"/>
</dbReference>
<proteinExistence type="predicted"/>
<feature type="compositionally biased region" description="Basic residues" evidence="2">
    <location>
        <begin position="20"/>
        <end position="31"/>
    </location>
</feature>
<evidence type="ECO:0000256" key="2">
    <source>
        <dbReference type="SAM" id="MobiDB-lite"/>
    </source>
</evidence>
<feature type="compositionally biased region" description="Low complexity" evidence="2">
    <location>
        <begin position="1578"/>
        <end position="1587"/>
    </location>
</feature>
<feature type="region of interest" description="Disordered" evidence="2">
    <location>
        <begin position="892"/>
        <end position="1017"/>
    </location>
</feature>
<feature type="compositionally biased region" description="Basic and acidic residues" evidence="2">
    <location>
        <begin position="905"/>
        <end position="933"/>
    </location>
</feature>
<dbReference type="Proteomes" id="UP000193920">
    <property type="component" value="Unassembled WGS sequence"/>
</dbReference>
<feature type="compositionally biased region" description="Basic and acidic residues" evidence="2">
    <location>
        <begin position="964"/>
        <end position="992"/>
    </location>
</feature>
<evidence type="ECO:0000313" key="4">
    <source>
        <dbReference type="EMBL" id="ORY69222.1"/>
    </source>
</evidence>